<evidence type="ECO:0000313" key="2">
    <source>
        <dbReference type="Proteomes" id="UP000275408"/>
    </source>
</evidence>
<protein>
    <submittedName>
        <fullName evidence="1">Uncharacterized protein</fullName>
    </submittedName>
</protein>
<name>A0A3M6TWF6_POCDA</name>
<keyword evidence="2" id="KW-1185">Reference proteome</keyword>
<reference evidence="1 2" key="1">
    <citation type="journal article" date="2018" name="Sci. Rep.">
        <title>Comparative analysis of the Pocillopora damicornis genome highlights role of immune system in coral evolution.</title>
        <authorList>
            <person name="Cunning R."/>
            <person name="Bay R.A."/>
            <person name="Gillette P."/>
            <person name="Baker A.C."/>
            <person name="Traylor-Knowles N."/>
        </authorList>
    </citation>
    <scope>NUCLEOTIDE SEQUENCE [LARGE SCALE GENOMIC DNA]</scope>
    <source>
        <strain evidence="1">RSMAS</strain>
        <tissue evidence="1">Whole animal</tissue>
    </source>
</reference>
<proteinExistence type="predicted"/>
<dbReference type="PANTHER" id="PTHR19963">
    <property type="entry name" value="CCHC-TYPE DOMAIN-CONTAINING PROTEIN"/>
    <property type="match status" value="1"/>
</dbReference>
<evidence type="ECO:0000313" key="1">
    <source>
        <dbReference type="EMBL" id="RMX45691.1"/>
    </source>
</evidence>
<dbReference type="PANTHER" id="PTHR19963:SF30">
    <property type="entry name" value="ENDONUCLEASE_EXONUCLEASE_PHOSPHATASE DOMAIN-CONTAINING PROTEIN"/>
    <property type="match status" value="1"/>
</dbReference>
<dbReference type="STRING" id="46731.A0A3M6TWF6"/>
<accession>A0A3M6TWF6</accession>
<comment type="caution">
    <text evidence="1">The sequence shown here is derived from an EMBL/GenBank/DDBJ whole genome shotgun (WGS) entry which is preliminary data.</text>
</comment>
<gene>
    <name evidence="1" type="ORF">pdam_00019970</name>
</gene>
<organism evidence="1 2">
    <name type="scientific">Pocillopora damicornis</name>
    <name type="common">Cauliflower coral</name>
    <name type="synonym">Millepora damicornis</name>
    <dbReference type="NCBI Taxonomy" id="46731"/>
    <lineage>
        <taxon>Eukaryota</taxon>
        <taxon>Metazoa</taxon>
        <taxon>Cnidaria</taxon>
        <taxon>Anthozoa</taxon>
        <taxon>Hexacorallia</taxon>
        <taxon>Scleractinia</taxon>
        <taxon>Astrocoeniina</taxon>
        <taxon>Pocilloporidae</taxon>
        <taxon>Pocillopora</taxon>
    </lineage>
</organism>
<dbReference type="AlphaFoldDB" id="A0A3M6TWF6"/>
<dbReference type="EMBL" id="RCHS01002791">
    <property type="protein sequence ID" value="RMX45691.1"/>
    <property type="molecule type" value="Genomic_DNA"/>
</dbReference>
<dbReference type="Proteomes" id="UP000275408">
    <property type="component" value="Unassembled WGS sequence"/>
</dbReference>
<sequence length="134" mass="15516">MRGAAMLQLQNLLLGVRVKYGNLKAALCERFVPKERRELHKAEFRARCREREERLPDLASSLRRLVGKAYLEVVTDLQDSLAKDQFIDALEDREIQMKIRESTPKTLDEAIVEPCRSRQCTRLGLSAQKVDWCD</sequence>